<reference evidence="1 2" key="1">
    <citation type="journal article" date="2019" name="Genome Biol. Evol.">
        <title>Insights into the evolution of the New World diploid cottons (Gossypium, subgenus Houzingenia) based on genome sequencing.</title>
        <authorList>
            <person name="Grover C.E."/>
            <person name="Arick M.A. 2nd"/>
            <person name="Thrash A."/>
            <person name="Conover J.L."/>
            <person name="Sanders W.S."/>
            <person name="Peterson D.G."/>
            <person name="Frelichowski J.E."/>
            <person name="Scheffler J.A."/>
            <person name="Scheffler B.E."/>
            <person name="Wendel J.F."/>
        </authorList>
    </citation>
    <scope>NUCLEOTIDE SEQUENCE [LARGE SCALE GENOMIC DNA]</scope>
    <source>
        <strain evidence="1">4</strain>
        <tissue evidence="1">Leaf</tissue>
    </source>
</reference>
<evidence type="ECO:0008006" key="3">
    <source>
        <dbReference type="Google" id="ProtNLM"/>
    </source>
</evidence>
<keyword evidence="2" id="KW-1185">Reference proteome</keyword>
<dbReference type="EMBL" id="JABEZV010000013">
    <property type="protein sequence ID" value="MBA0728303.1"/>
    <property type="molecule type" value="Genomic_DNA"/>
</dbReference>
<name>A0A7J9AWC7_9ROSI</name>
<evidence type="ECO:0000313" key="2">
    <source>
        <dbReference type="Proteomes" id="UP000593574"/>
    </source>
</evidence>
<dbReference type="AlphaFoldDB" id="A0A7J9AWC7"/>
<proteinExistence type="predicted"/>
<gene>
    <name evidence="1" type="ORF">Golax_001209</name>
</gene>
<organism evidence="1 2">
    <name type="scientific">Gossypium laxum</name>
    <dbReference type="NCBI Taxonomy" id="34288"/>
    <lineage>
        <taxon>Eukaryota</taxon>
        <taxon>Viridiplantae</taxon>
        <taxon>Streptophyta</taxon>
        <taxon>Embryophyta</taxon>
        <taxon>Tracheophyta</taxon>
        <taxon>Spermatophyta</taxon>
        <taxon>Magnoliopsida</taxon>
        <taxon>eudicotyledons</taxon>
        <taxon>Gunneridae</taxon>
        <taxon>Pentapetalae</taxon>
        <taxon>rosids</taxon>
        <taxon>malvids</taxon>
        <taxon>Malvales</taxon>
        <taxon>Malvaceae</taxon>
        <taxon>Malvoideae</taxon>
        <taxon>Gossypium</taxon>
    </lineage>
</organism>
<accession>A0A7J9AWC7</accession>
<sequence>MLGNNKNFYIDSNPLPGMEELVESILTPYDVSLMYKIPIRLQKGPDQLIWHWSSNGLYMVKSGQELAFDLYSNSDSFEVDGPWLRIWNGQFPLKIKDFTWRCLKNFIPTCARQLSYAMVGGSIGLWYCKTSSSLCSNYAAIGVFVKGMVDQVKTTWDLQFIEVFAIKGELWWLGAYRLDNIVIEFDCQRVINALT</sequence>
<protein>
    <recommendedName>
        <fullName evidence="3">RNase H type-1 domain-containing protein</fullName>
    </recommendedName>
</protein>
<evidence type="ECO:0000313" key="1">
    <source>
        <dbReference type="EMBL" id="MBA0728303.1"/>
    </source>
</evidence>
<comment type="caution">
    <text evidence="1">The sequence shown here is derived from an EMBL/GenBank/DDBJ whole genome shotgun (WGS) entry which is preliminary data.</text>
</comment>
<dbReference type="Proteomes" id="UP000593574">
    <property type="component" value="Unassembled WGS sequence"/>
</dbReference>